<evidence type="ECO:0000256" key="2">
    <source>
        <dbReference type="ARBA" id="ARBA00023125"/>
    </source>
</evidence>
<name>A0A120LI13_ALCXX</name>
<evidence type="ECO:0000256" key="1">
    <source>
        <dbReference type="ARBA" id="ARBA00023015"/>
    </source>
</evidence>
<dbReference type="Pfam" id="PF12833">
    <property type="entry name" value="HTH_18"/>
    <property type="match status" value="1"/>
</dbReference>
<gene>
    <name evidence="5" type="ORF">AL504_24730</name>
</gene>
<evidence type="ECO:0000259" key="4">
    <source>
        <dbReference type="PROSITE" id="PS01124"/>
    </source>
</evidence>
<dbReference type="AlphaFoldDB" id="A0A120LI13"/>
<dbReference type="Proteomes" id="UP000060602">
    <property type="component" value="Chromosome"/>
</dbReference>
<dbReference type="GO" id="GO:0043565">
    <property type="term" value="F:sequence-specific DNA binding"/>
    <property type="evidence" value="ECO:0007669"/>
    <property type="project" value="InterPro"/>
</dbReference>
<dbReference type="RefSeq" id="WP_061073528.1">
    <property type="nucleotide sequence ID" value="NZ_CP014060.2"/>
</dbReference>
<protein>
    <submittedName>
        <fullName evidence="5">AraC family transcriptional regulator</fullName>
    </submittedName>
</protein>
<dbReference type="SUPFAM" id="SSF46689">
    <property type="entry name" value="Homeodomain-like"/>
    <property type="match status" value="2"/>
</dbReference>
<proteinExistence type="predicted"/>
<dbReference type="InterPro" id="IPR018060">
    <property type="entry name" value="HTH_AraC"/>
</dbReference>
<keyword evidence="3" id="KW-0804">Transcription</keyword>
<dbReference type="InterPro" id="IPR009057">
    <property type="entry name" value="Homeodomain-like_sf"/>
</dbReference>
<dbReference type="InterPro" id="IPR037923">
    <property type="entry name" value="HTH-like"/>
</dbReference>
<dbReference type="Pfam" id="PF02311">
    <property type="entry name" value="AraC_binding"/>
    <property type="match status" value="1"/>
</dbReference>
<feature type="domain" description="HTH araC/xylS-type" evidence="4">
    <location>
        <begin position="165"/>
        <end position="262"/>
    </location>
</feature>
<keyword evidence="1" id="KW-0805">Transcription regulation</keyword>
<keyword evidence="2" id="KW-0238">DNA-binding</keyword>
<dbReference type="SMART" id="SM00342">
    <property type="entry name" value="HTH_ARAC"/>
    <property type="match status" value="1"/>
</dbReference>
<sequence length="265" mass="27200">MHASQFVMSRSALAGVQAVAARSGRAFARHTHDQYGIGVIRQGAQVSHSGRGQVEAGPGHVITVNPGEVHDGAPIGGERAWQMLYLDPAVVAGAADALPAAGGFEFTHPVMDAPALAADLLALYALAVAGGDALARDVLLARVLARAGGLARREPAGGGAPAVIRHALALIDDAPAAALTLADLAQAAGLSRFQVLRGFSRATGMTPHAYQVQRRLLLARRLLRQGMALADAAAAAGFADQSHMTRLFTRAYGVSPGRYAQAAAG</sequence>
<reference evidence="6" key="1">
    <citation type="submission" date="2015-12" db="EMBL/GenBank/DDBJ databases">
        <title>FDA dAtabase for Regulatory Grade micrObial Sequences (FDA-ARGOS): Supporting development and validation of Infectious Disease Dx tests.</title>
        <authorList>
            <person name="Case J."/>
            <person name="Tallon L."/>
            <person name="Sadzewicz L."/>
            <person name="Sengamalay N."/>
            <person name="Ott S."/>
            <person name="Godinez A."/>
            <person name="Nagaraj S."/>
            <person name="Nadendla S."/>
            <person name="Sichtig H."/>
        </authorList>
    </citation>
    <scope>NUCLEOTIDE SEQUENCE [LARGE SCALE GENOMIC DNA]</scope>
    <source>
        <strain evidence="6">FDAARGOS_147</strain>
    </source>
</reference>
<dbReference type="InterPro" id="IPR050204">
    <property type="entry name" value="AraC_XylS_family_regulators"/>
</dbReference>
<evidence type="ECO:0000256" key="3">
    <source>
        <dbReference type="ARBA" id="ARBA00023163"/>
    </source>
</evidence>
<evidence type="ECO:0000313" key="6">
    <source>
        <dbReference type="Proteomes" id="UP000060602"/>
    </source>
</evidence>
<dbReference type="Gene3D" id="1.10.10.60">
    <property type="entry name" value="Homeodomain-like"/>
    <property type="match status" value="2"/>
</dbReference>
<organism evidence="5 6">
    <name type="scientific">Alcaligenes xylosoxydans xylosoxydans</name>
    <name type="common">Achromobacter xylosoxidans</name>
    <dbReference type="NCBI Taxonomy" id="85698"/>
    <lineage>
        <taxon>Bacteria</taxon>
        <taxon>Pseudomonadati</taxon>
        <taxon>Pseudomonadota</taxon>
        <taxon>Betaproteobacteria</taxon>
        <taxon>Burkholderiales</taxon>
        <taxon>Alcaligenaceae</taxon>
        <taxon>Achromobacter</taxon>
    </lineage>
</organism>
<evidence type="ECO:0000313" key="5">
    <source>
        <dbReference type="EMBL" id="AMG38948.1"/>
    </source>
</evidence>
<accession>A0A120LI13</accession>
<dbReference type="PANTHER" id="PTHR46796">
    <property type="entry name" value="HTH-TYPE TRANSCRIPTIONAL ACTIVATOR RHAS-RELATED"/>
    <property type="match status" value="1"/>
</dbReference>
<dbReference type="PANTHER" id="PTHR46796:SF2">
    <property type="entry name" value="TRANSCRIPTIONAL REGULATORY PROTEIN"/>
    <property type="match status" value="1"/>
</dbReference>
<dbReference type="SUPFAM" id="SSF51215">
    <property type="entry name" value="Regulatory protein AraC"/>
    <property type="match status" value="1"/>
</dbReference>
<dbReference type="InterPro" id="IPR003313">
    <property type="entry name" value="AraC-bd"/>
</dbReference>
<dbReference type="EMBL" id="CP014060">
    <property type="protein sequence ID" value="AMG38948.1"/>
    <property type="molecule type" value="Genomic_DNA"/>
</dbReference>
<dbReference type="GO" id="GO:0003700">
    <property type="term" value="F:DNA-binding transcription factor activity"/>
    <property type="evidence" value="ECO:0007669"/>
    <property type="project" value="InterPro"/>
</dbReference>
<dbReference type="PROSITE" id="PS01124">
    <property type="entry name" value="HTH_ARAC_FAMILY_2"/>
    <property type="match status" value="1"/>
</dbReference>